<dbReference type="HOGENOM" id="CLU_1012561_0_0_1"/>
<name>A0A0C9V565_SPHS4</name>
<dbReference type="Proteomes" id="UP000054279">
    <property type="component" value="Unassembled WGS sequence"/>
</dbReference>
<feature type="region of interest" description="Disordered" evidence="1">
    <location>
        <begin position="245"/>
        <end position="265"/>
    </location>
</feature>
<reference evidence="2 3" key="1">
    <citation type="submission" date="2014-06" db="EMBL/GenBank/DDBJ databases">
        <title>Evolutionary Origins and Diversification of the Mycorrhizal Mutualists.</title>
        <authorList>
            <consortium name="DOE Joint Genome Institute"/>
            <consortium name="Mycorrhizal Genomics Consortium"/>
            <person name="Kohler A."/>
            <person name="Kuo A."/>
            <person name="Nagy L.G."/>
            <person name="Floudas D."/>
            <person name="Copeland A."/>
            <person name="Barry K.W."/>
            <person name="Cichocki N."/>
            <person name="Veneault-Fourrey C."/>
            <person name="LaButti K."/>
            <person name="Lindquist E.A."/>
            <person name="Lipzen A."/>
            <person name="Lundell T."/>
            <person name="Morin E."/>
            <person name="Murat C."/>
            <person name="Riley R."/>
            <person name="Ohm R."/>
            <person name="Sun H."/>
            <person name="Tunlid A."/>
            <person name="Henrissat B."/>
            <person name="Grigoriev I.V."/>
            <person name="Hibbett D.S."/>
            <person name="Martin F."/>
        </authorList>
    </citation>
    <scope>NUCLEOTIDE SEQUENCE [LARGE SCALE GENOMIC DNA]</scope>
    <source>
        <strain evidence="2 3">SS14</strain>
    </source>
</reference>
<dbReference type="EMBL" id="KN837133">
    <property type="protein sequence ID" value="KIJ41999.1"/>
    <property type="molecule type" value="Genomic_DNA"/>
</dbReference>
<protein>
    <submittedName>
        <fullName evidence="2">Uncharacterized protein</fullName>
    </submittedName>
</protein>
<evidence type="ECO:0000313" key="3">
    <source>
        <dbReference type="Proteomes" id="UP000054279"/>
    </source>
</evidence>
<proteinExistence type="predicted"/>
<evidence type="ECO:0000256" key="1">
    <source>
        <dbReference type="SAM" id="MobiDB-lite"/>
    </source>
</evidence>
<evidence type="ECO:0000313" key="2">
    <source>
        <dbReference type="EMBL" id="KIJ41999.1"/>
    </source>
</evidence>
<feature type="compositionally biased region" description="Basic and acidic residues" evidence="1">
    <location>
        <begin position="245"/>
        <end position="254"/>
    </location>
</feature>
<gene>
    <name evidence="2" type="ORF">M422DRAFT_255020</name>
</gene>
<keyword evidence="3" id="KW-1185">Reference proteome</keyword>
<dbReference type="AlphaFoldDB" id="A0A0C9V565"/>
<organism evidence="2 3">
    <name type="scientific">Sphaerobolus stellatus (strain SS14)</name>
    <dbReference type="NCBI Taxonomy" id="990650"/>
    <lineage>
        <taxon>Eukaryota</taxon>
        <taxon>Fungi</taxon>
        <taxon>Dikarya</taxon>
        <taxon>Basidiomycota</taxon>
        <taxon>Agaricomycotina</taxon>
        <taxon>Agaricomycetes</taxon>
        <taxon>Phallomycetidae</taxon>
        <taxon>Geastrales</taxon>
        <taxon>Sphaerobolaceae</taxon>
        <taxon>Sphaerobolus</taxon>
    </lineage>
</organism>
<accession>A0A0C9V565</accession>
<sequence length="275" mass="32495">MYDMKESYEKKMQVKIDLGKEWFRDLPDIFEPTFIQPALLALGASFGSTIFADKWGEFDDCPQGPELEGIYQLRKHLKTKVTSRDFMDKESSLASLEFSKYGSTLFLPGREMRKRHCDILAYDLRVPDHNVWTIHVYWESKAQYKMRFGKNVGRIMGVWKWNQKKQHKGPNPIILDFCGTAQLVRHGHRREITYCRRDPGLDIYLQMRNEVARPRFSKVKPGDKPKKLNDKYGLETIQLVEEDRKRKCEEEAAKPPRKRTRLSADFHIMQENDLY</sequence>